<dbReference type="NCBIfam" id="TIGR03521">
    <property type="entry name" value="GldG"/>
    <property type="match status" value="1"/>
</dbReference>
<keyword evidence="5" id="KW-1185">Reference proteome</keyword>
<evidence type="ECO:0000313" key="5">
    <source>
        <dbReference type="Proteomes" id="UP000095552"/>
    </source>
</evidence>
<proteinExistence type="predicted"/>
<dbReference type="EMBL" id="MDGQ01000005">
    <property type="protein sequence ID" value="OEK05499.1"/>
    <property type="molecule type" value="Genomic_DNA"/>
</dbReference>
<feature type="transmembrane region" description="Helical" evidence="1">
    <location>
        <begin position="536"/>
        <end position="555"/>
    </location>
</feature>
<feature type="domain" description="DUF7088" evidence="3">
    <location>
        <begin position="44"/>
        <end position="154"/>
    </location>
</feature>
<gene>
    <name evidence="4" type="ORF">BFP71_08015</name>
</gene>
<organism evidence="4 5">
    <name type="scientific">Roseivirga misakiensis</name>
    <dbReference type="NCBI Taxonomy" id="1563681"/>
    <lineage>
        <taxon>Bacteria</taxon>
        <taxon>Pseudomonadati</taxon>
        <taxon>Bacteroidota</taxon>
        <taxon>Cytophagia</taxon>
        <taxon>Cytophagales</taxon>
        <taxon>Roseivirgaceae</taxon>
        <taxon>Roseivirga</taxon>
    </lineage>
</organism>
<evidence type="ECO:0000259" key="3">
    <source>
        <dbReference type="Pfam" id="PF23357"/>
    </source>
</evidence>
<evidence type="ECO:0000259" key="2">
    <source>
        <dbReference type="Pfam" id="PF09822"/>
    </source>
</evidence>
<reference evidence="4 5" key="1">
    <citation type="submission" date="2016-08" db="EMBL/GenBank/DDBJ databases">
        <title>Draft genome of Fabibacter sp. strain SK-8.</title>
        <authorList>
            <person name="Wong S.-K."/>
            <person name="Hamasaki K."/>
            <person name="Yoshizawa S."/>
        </authorList>
    </citation>
    <scope>NUCLEOTIDE SEQUENCE [LARGE SCALE GENOMIC DNA]</scope>
    <source>
        <strain evidence="4 5">SK-8</strain>
    </source>
</reference>
<keyword evidence="1" id="KW-1133">Transmembrane helix</keyword>
<dbReference type="AlphaFoldDB" id="A0A1E5T2A9"/>
<keyword evidence="1" id="KW-0812">Transmembrane</keyword>
<dbReference type="Proteomes" id="UP000095552">
    <property type="component" value="Unassembled WGS sequence"/>
</dbReference>
<dbReference type="InterPro" id="IPR055396">
    <property type="entry name" value="DUF7088"/>
</dbReference>
<dbReference type="Pfam" id="PF09822">
    <property type="entry name" value="ABC_transp_aux"/>
    <property type="match status" value="1"/>
</dbReference>
<comment type="caution">
    <text evidence="4">The sequence shown here is derived from an EMBL/GenBank/DDBJ whole genome shotgun (WGS) entry which is preliminary data.</text>
</comment>
<protein>
    <submittedName>
        <fullName evidence="4">Gliding motility-associated ABC transporter substrate-binding protein GldG</fullName>
    </submittedName>
</protein>
<evidence type="ECO:0000256" key="1">
    <source>
        <dbReference type="SAM" id="Phobius"/>
    </source>
</evidence>
<dbReference type="Pfam" id="PF23357">
    <property type="entry name" value="DUF7088"/>
    <property type="match status" value="1"/>
</dbReference>
<dbReference type="InterPro" id="IPR019863">
    <property type="entry name" value="Motility-assoc_ABC-rel_GldG"/>
</dbReference>
<keyword evidence="1" id="KW-0472">Membrane</keyword>
<sequence length="573" mass="64781">MASRFLSFKPKRVKIWRQFAISLVVVLVLNIVSANAYLRLDLTADKRFTLKPATTEMLNALDKPLTMEILLAGDLPPKYQRLNKALVQTLKEFNEKAGSNINFFQTDPSEAANEQERRENYDYLMERLRLSPTQAIYNENGNQVRRYVFPYVIMNYDGQSAAVEIAGSGKVGLTPDEVLNQAAENLEFNLAVGIQRLSKYDRKKVGLITGYGELDSLDIIGFGAEMVQYFDLEPIDIRSVESIQGFDAIVVSKPMEKYQTDDKFKLDQFIMNGGKAIFLIDGLSAEMNRAEGAGTIAFPIDHGLDDLLFKYGVRINKNYVQDIQNFGRFPVFIDDQDNLINLPWPFYASINEFAEHPVTKNLDAVYARTFGTIDTVKAVGIRKTPFMFTSEATRVIAAGGRVAFEDYANPPDPSLFQHGKEAVAYLLEGKFSSVFRNRVLSNDKKDDFKEESLETKIIVASDGDLIRNERDLKTGAPMELGINPFADRGEKVMYANKDFLFNALTYLTDENGLITARAKEVTLRPLNRLKVQEERAYWQVLNLVGPLLIIILFGVTRGILRKRKYGAFSTSER</sequence>
<dbReference type="STRING" id="1563681.BFP71_08015"/>
<name>A0A1E5T2A9_9BACT</name>
<feature type="domain" description="ABC-type uncharacterised transport system" evidence="2">
    <location>
        <begin position="202"/>
        <end position="503"/>
    </location>
</feature>
<dbReference type="InterPro" id="IPR019196">
    <property type="entry name" value="ABC_transp_unknown"/>
</dbReference>
<accession>A0A1E5T2A9</accession>
<evidence type="ECO:0000313" key="4">
    <source>
        <dbReference type="EMBL" id="OEK05499.1"/>
    </source>
</evidence>